<evidence type="ECO:0000313" key="3">
    <source>
        <dbReference type="EMBL" id="KAK8041910.1"/>
    </source>
</evidence>
<feature type="compositionally biased region" description="Polar residues" evidence="2">
    <location>
        <begin position="910"/>
        <end position="927"/>
    </location>
</feature>
<dbReference type="Proteomes" id="UP001444661">
    <property type="component" value="Unassembled WGS sequence"/>
</dbReference>
<feature type="compositionally biased region" description="Polar residues" evidence="2">
    <location>
        <begin position="692"/>
        <end position="701"/>
    </location>
</feature>
<feature type="compositionally biased region" description="Pro residues" evidence="2">
    <location>
        <begin position="897"/>
        <end position="907"/>
    </location>
</feature>
<keyword evidence="4" id="KW-1185">Reference proteome</keyword>
<feature type="compositionally biased region" description="Basic residues" evidence="2">
    <location>
        <begin position="41"/>
        <end position="64"/>
    </location>
</feature>
<evidence type="ECO:0000313" key="4">
    <source>
        <dbReference type="Proteomes" id="UP001444661"/>
    </source>
</evidence>
<keyword evidence="1" id="KW-0175">Coiled coil</keyword>
<evidence type="ECO:0000256" key="2">
    <source>
        <dbReference type="SAM" id="MobiDB-lite"/>
    </source>
</evidence>
<feature type="compositionally biased region" description="Polar residues" evidence="2">
    <location>
        <begin position="757"/>
        <end position="766"/>
    </location>
</feature>
<feature type="compositionally biased region" description="Low complexity" evidence="2">
    <location>
        <begin position="15"/>
        <end position="40"/>
    </location>
</feature>
<sequence>MDDNAQLADSPAPSPAKGRPGPGRRTTTATTASTVTAPKPVSRRGRGKPGRGRGGGRGKGRGRNKTYDDTRVQAAHERQKELKELYSEVASAVKPALEKLAELNINRMIDNPSAHKEVAEFHVIKQQLQDQLDARIQSVKDVMEQRIKLAEREYAIHNEISHRKFQNGFDYVTEELLDGVANRITILSELFREGAGVNVSDYRYEYVEEPDAVAKDQGPYVFFKDGVEVPYPSLLAENAKASAMRSTIQKKPKPEPRSGPKRKADDVPDGQPDTKKHVSSSTRSGQLREANGEDGSTPRPRHIGGMMSAETELEAEAESNAPSPTPLEEGQSPVSEVKGSEYAFEPVYKKDLPDLPTGASDPDAWGVRKLHKRGPKANNRLIIPCQFQFGDGDIGFRDSTNDSSRKATKASRGKFLDKPNSRNWHLDQTIAYYNVLDYEDDELDPEIVKKHRLHPKYGFFLPDSVNESETPGEQECIVKPIVAVTPDGSTLHAARSVRPMFMDEALKADGRKNKMAGMLGTFCEELGIDSDDIATEEMRDRQRDLEERLLTESEEEAEAYDDEQDVEMALLSHEAEARAAENEAIIARNFGTVLDAAAALEQDERPQVTVSTQRASRPYDAVRDVFGTAGSVPQPMPAVVDTFGLSLLADVSETPELYRGPPEMTRGESTTVMDPPVRAAPRQAPPPPPPSSNAFLQTALNPTPGYAPIAPAPPQNPETRPHTPATRNPFTGQSTGRGSPVLPPLRPAKREKPVTAGMTSTVSLDMQQAQPSSCSPPVPPPPALAPAGPPVLQPGPAPQPQPQEFGSPRGMMQTNTGSFYPPAPHRAFHHSFSLHEPNTMIPMGVQSGPPMPPMAPGPPGPPGVGMMYNGPPQPPALAPYPAMSPPLSGHAQLAPMGPSPPIAPSASPPLTSNGRQRNSSTSSNGQNAGKYRKIAAAPMAHSRPWVQNGGSELRLSNYDPKGSIKDYTANEPPPRSGPTTIRGWSVNNVSKSRNRGMKKEGSAEDTGSPK</sequence>
<evidence type="ECO:0000256" key="1">
    <source>
        <dbReference type="SAM" id="Coils"/>
    </source>
</evidence>
<feature type="region of interest" description="Disordered" evidence="2">
    <location>
        <begin position="242"/>
        <end position="339"/>
    </location>
</feature>
<comment type="caution">
    <text evidence="3">The sequence shown here is derived from an EMBL/GenBank/DDBJ whole genome shotgun (WGS) entry which is preliminary data.</text>
</comment>
<name>A0ABR1T5P1_9PEZI</name>
<feature type="region of interest" description="Disordered" evidence="2">
    <location>
        <begin position="879"/>
        <end position="1010"/>
    </location>
</feature>
<feature type="compositionally biased region" description="Pro residues" evidence="2">
    <location>
        <begin position="774"/>
        <end position="801"/>
    </location>
</feature>
<feature type="compositionally biased region" description="Polar residues" evidence="2">
    <location>
        <begin position="725"/>
        <end position="737"/>
    </location>
</feature>
<dbReference type="EMBL" id="JAQQWK010000005">
    <property type="protein sequence ID" value="KAK8041910.1"/>
    <property type="molecule type" value="Genomic_DNA"/>
</dbReference>
<organism evidence="3 4">
    <name type="scientific">Apiospora rasikravindrae</name>
    <dbReference type="NCBI Taxonomy" id="990691"/>
    <lineage>
        <taxon>Eukaryota</taxon>
        <taxon>Fungi</taxon>
        <taxon>Dikarya</taxon>
        <taxon>Ascomycota</taxon>
        <taxon>Pezizomycotina</taxon>
        <taxon>Sordariomycetes</taxon>
        <taxon>Xylariomycetidae</taxon>
        <taxon>Amphisphaeriales</taxon>
        <taxon>Apiosporaceae</taxon>
        <taxon>Apiospora</taxon>
    </lineage>
</organism>
<gene>
    <name evidence="3" type="ORF">PG993_006433</name>
</gene>
<feature type="compositionally biased region" description="Basic and acidic residues" evidence="2">
    <location>
        <begin position="65"/>
        <end position="76"/>
    </location>
</feature>
<feature type="coiled-coil region" evidence="1">
    <location>
        <begin position="535"/>
        <end position="583"/>
    </location>
</feature>
<proteinExistence type="predicted"/>
<accession>A0ABR1T5P1</accession>
<protein>
    <submittedName>
        <fullName evidence="3">Uncharacterized protein</fullName>
    </submittedName>
</protein>
<feature type="region of interest" description="Disordered" evidence="2">
    <location>
        <begin position="656"/>
        <end position="829"/>
    </location>
</feature>
<feature type="region of interest" description="Disordered" evidence="2">
    <location>
        <begin position="1"/>
        <end position="76"/>
    </location>
</feature>
<reference evidence="3 4" key="1">
    <citation type="submission" date="2023-01" db="EMBL/GenBank/DDBJ databases">
        <title>Analysis of 21 Apiospora genomes using comparative genomics revels a genus with tremendous synthesis potential of carbohydrate active enzymes and secondary metabolites.</title>
        <authorList>
            <person name="Sorensen T."/>
        </authorList>
    </citation>
    <scope>NUCLEOTIDE SEQUENCE [LARGE SCALE GENOMIC DNA]</scope>
    <source>
        <strain evidence="3 4">CBS 33761</strain>
    </source>
</reference>
<feature type="compositionally biased region" description="Basic and acidic residues" evidence="2">
    <location>
        <begin position="252"/>
        <end position="276"/>
    </location>
</feature>